<evidence type="ECO:0000256" key="4">
    <source>
        <dbReference type="ARBA" id="ARBA00022989"/>
    </source>
</evidence>
<evidence type="ECO:0000256" key="3">
    <source>
        <dbReference type="ARBA" id="ARBA00022692"/>
    </source>
</evidence>
<accession>A0A836B4L7</accession>
<sequence>MQAAAVEDEDDFMLPMPPRMAVIAAASVETVEAPAAPAAAPVAAAAAPAAEPATPAAAAAAAPAGDFTARPAGATVTDAQASTSAPEVLPKAHSSKFVVDENENLKSTPEMRAWTGVSIAMMGATFAEAVNKVNGFDDVVSLGAAVFMAYVMADLGTGVYHWGVDNYGDGNTPVFGRQIAAFQGHHQRPWTITQREFANNLHQVFQPAAYPAAGLLAICPSMSVGWNAWASSFLFLVCMSQQFHAWSHMKKSELHPVVVALQDANVLISRKAHGAHHRAPFEGNYCIVSGWWNDILDRSNFFRKAEKFIFHYTGIEPRCWEMPTEDWKELERPGASTSA</sequence>
<reference evidence="7" key="1">
    <citation type="journal article" date="2020" name="bioRxiv">
        <title>Comparative genomics of Chlamydomonas.</title>
        <authorList>
            <person name="Craig R.J."/>
            <person name="Hasan A.R."/>
            <person name="Ness R.W."/>
            <person name="Keightley P.D."/>
        </authorList>
    </citation>
    <scope>NUCLEOTIDE SEQUENCE</scope>
    <source>
        <strain evidence="7">CCAP 11/173</strain>
    </source>
</reference>
<dbReference type="UniPathway" id="UPA00199"/>
<feature type="domain" description="Lipid desaturase" evidence="6">
    <location>
        <begin position="150"/>
        <end position="320"/>
    </location>
</feature>
<dbReference type="EMBL" id="JAEHOD010000022">
    <property type="protein sequence ID" value="KAG2447263.1"/>
    <property type="molecule type" value="Genomic_DNA"/>
</dbReference>
<protein>
    <recommendedName>
        <fullName evidence="6">Lipid desaturase domain-containing protein</fullName>
    </recommendedName>
</protein>
<name>A0A836B4L7_9CHLO</name>
<keyword evidence="8" id="KW-1185">Reference proteome</keyword>
<evidence type="ECO:0000256" key="1">
    <source>
        <dbReference type="ARBA" id="ARBA00004141"/>
    </source>
</evidence>
<dbReference type="PANTHER" id="PTHR48231:SF1">
    <property type="entry name" value="OS08G0187900 PROTEIN"/>
    <property type="match status" value="1"/>
</dbReference>
<evidence type="ECO:0000313" key="8">
    <source>
        <dbReference type="Proteomes" id="UP000613740"/>
    </source>
</evidence>
<comment type="subcellular location">
    <subcellularLocation>
        <location evidence="1">Membrane</location>
        <topology evidence="1">Multi-pass membrane protein</topology>
    </subcellularLocation>
</comment>
<dbReference type="Proteomes" id="UP000613740">
    <property type="component" value="Unassembled WGS sequence"/>
</dbReference>
<dbReference type="GO" id="GO:0006631">
    <property type="term" value="P:fatty acid metabolic process"/>
    <property type="evidence" value="ECO:0007669"/>
    <property type="project" value="UniProtKB-UniPathway"/>
</dbReference>
<keyword evidence="4" id="KW-1133">Transmembrane helix</keyword>
<organism evidence="7 8">
    <name type="scientific">Chlamydomonas schloesseri</name>
    <dbReference type="NCBI Taxonomy" id="2026947"/>
    <lineage>
        <taxon>Eukaryota</taxon>
        <taxon>Viridiplantae</taxon>
        <taxon>Chlorophyta</taxon>
        <taxon>core chlorophytes</taxon>
        <taxon>Chlorophyceae</taxon>
        <taxon>CS clade</taxon>
        <taxon>Chlamydomonadales</taxon>
        <taxon>Chlamydomonadaceae</taxon>
        <taxon>Chlamydomonas</taxon>
    </lineage>
</organism>
<dbReference type="PANTHER" id="PTHR48231">
    <property type="entry name" value="TMEM189_B_DMAIN DOMAIN-CONTAINING PROTEIN"/>
    <property type="match status" value="1"/>
</dbReference>
<proteinExistence type="inferred from homology"/>
<comment type="similarity">
    <text evidence="2">Belongs to the fatty acid desaturase CarF family.</text>
</comment>
<comment type="caution">
    <text evidence="7">The sequence shown here is derived from an EMBL/GenBank/DDBJ whole genome shotgun (WGS) entry which is preliminary data.</text>
</comment>
<evidence type="ECO:0000259" key="6">
    <source>
        <dbReference type="Pfam" id="PF10520"/>
    </source>
</evidence>
<gene>
    <name evidence="7" type="ORF">HYH02_007593</name>
</gene>
<dbReference type="Pfam" id="PF10520">
    <property type="entry name" value="Lipid_desat"/>
    <property type="match status" value="1"/>
</dbReference>
<dbReference type="AlphaFoldDB" id="A0A836B4L7"/>
<dbReference type="InterPro" id="IPR019547">
    <property type="entry name" value="Lipid_desat"/>
</dbReference>
<evidence type="ECO:0000256" key="2">
    <source>
        <dbReference type="ARBA" id="ARBA00007620"/>
    </source>
</evidence>
<keyword evidence="3" id="KW-0812">Transmembrane</keyword>
<keyword evidence="5" id="KW-0472">Membrane</keyword>
<dbReference type="OrthoDB" id="5103at2759"/>
<dbReference type="GO" id="GO:0016020">
    <property type="term" value="C:membrane"/>
    <property type="evidence" value="ECO:0007669"/>
    <property type="project" value="UniProtKB-SubCell"/>
</dbReference>
<evidence type="ECO:0000313" key="7">
    <source>
        <dbReference type="EMBL" id="KAG2447263.1"/>
    </source>
</evidence>
<evidence type="ECO:0000256" key="5">
    <source>
        <dbReference type="ARBA" id="ARBA00023136"/>
    </source>
</evidence>